<dbReference type="Proteomes" id="UP000664534">
    <property type="component" value="Unassembled WGS sequence"/>
</dbReference>
<dbReference type="EMBL" id="CAJPDT010000009">
    <property type="protein sequence ID" value="CAF9911776.1"/>
    <property type="molecule type" value="Genomic_DNA"/>
</dbReference>
<gene>
    <name evidence="2" type="ORF">IMSHALPRED_010571</name>
</gene>
<proteinExistence type="predicted"/>
<evidence type="ECO:0000256" key="1">
    <source>
        <dbReference type="SAM" id="MobiDB-lite"/>
    </source>
</evidence>
<feature type="region of interest" description="Disordered" evidence="1">
    <location>
        <begin position="63"/>
        <end position="90"/>
    </location>
</feature>
<organism evidence="2 3">
    <name type="scientific">Imshaugia aleurites</name>
    <dbReference type="NCBI Taxonomy" id="172621"/>
    <lineage>
        <taxon>Eukaryota</taxon>
        <taxon>Fungi</taxon>
        <taxon>Dikarya</taxon>
        <taxon>Ascomycota</taxon>
        <taxon>Pezizomycotina</taxon>
        <taxon>Lecanoromycetes</taxon>
        <taxon>OSLEUM clade</taxon>
        <taxon>Lecanoromycetidae</taxon>
        <taxon>Lecanorales</taxon>
        <taxon>Lecanorineae</taxon>
        <taxon>Parmeliaceae</taxon>
        <taxon>Imshaugia</taxon>
    </lineage>
</organism>
<sequence>MTTKADAGCSRSARYAPKHDHPLHPALQRIHTTHAPPHSPTMISQSLPLFALLATSLTLSTPPSSSLIQLPTQNATTPTPPSSNTTSTRLGGWPAAPFSRHLAWDTDIEIISRTPAPPTDPTSEMGVLEGISLIGAKARARSRLSSIEDFHEESGPVSFDFHATEDLFRGSDVAMILDALWEMTNLYGKGEVYGCLVRVEVHIAYFELGLKKVLGVE</sequence>
<evidence type="ECO:0000313" key="2">
    <source>
        <dbReference type="EMBL" id="CAF9911776.1"/>
    </source>
</evidence>
<keyword evidence="3" id="KW-1185">Reference proteome</keyword>
<accession>A0A8H3ES84</accession>
<feature type="compositionally biased region" description="Low complexity" evidence="1">
    <location>
        <begin position="63"/>
        <end position="72"/>
    </location>
</feature>
<protein>
    <submittedName>
        <fullName evidence="2">Uncharacterized protein</fullName>
    </submittedName>
</protein>
<name>A0A8H3ES84_9LECA</name>
<comment type="caution">
    <text evidence="2">The sequence shown here is derived from an EMBL/GenBank/DDBJ whole genome shotgun (WGS) entry which is preliminary data.</text>
</comment>
<evidence type="ECO:0000313" key="3">
    <source>
        <dbReference type="Proteomes" id="UP000664534"/>
    </source>
</evidence>
<dbReference type="AlphaFoldDB" id="A0A8H3ES84"/>
<reference evidence="2" key="1">
    <citation type="submission" date="2021-03" db="EMBL/GenBank/DDBJ databases">
        <authorList>
            <person name="Tagirdzhanova G."/>
        </authorList>
    </citation>
    <scope>NUCLEOTIDE SEQUENCE</scope>
</reference>
<feature type="region of interest" description="Disordered" evidence="1">
    <location>
        <begin position="1"/>
        <end position="22"/>
    </location>
</feature>
<dbReference type="OrthoDB" id="5398997at2759"/>